<proteinExistence type="predicted"/>
<accession>A0A5B7GBH7</accession>
<name>A0A5B7GBH7_PORTR</name>
<feature type="compositionally biased region" description="Polar residues" evidence="1">
    <location>
        <begin position="38"/>
        <end position="51"/>
    </location>
</feature>
<gene>
    <name evidence="2" type="ORF">E2C01_051400</name>
</gene>
<dbReference type="Proteomes" id="UP000324222">
    <property type="component" value="Unassembled WGS sequence"/>
</dbReference>
<comment type="caution">
    <text evidence="2">The sequence shown here is derived from an EMBL/GenBank/DDBJ whole genome shotgun (WGS) entry which is preliminary data.</text>
</comment>
<evidence type="ECO:0000313" key="2">
    <source>
        <dbReference type="EMBL" id="MPC57421.1"/>
    </source>
</evidence>
<sequence>MSRVPYPTYLRSRQEYEPKTTAAGHRGRGDHDTACTPAATSPRQAIQSENSTLTLAQPSCVLLHWESREGDV</sequence>
<keyword evidence="3" id="KW-1185">Reference proteome</keyword>
<evidence type="ECO:0000313" key="3">
    <source>
        <dbReference type="Proteomes" id="UP000324222"/>
    </source>
</evidence>
<organism evidence="2 3">
    <name type="scientific">Portunus trituberculatus</name>
    <name type="common">Swimming crab</name>
    <name type="synonym">Neptunus trituberculatus</name>
    <dbReference type="NCBI Taxonomy" id="210409"/>
    <lineage>
        <taxon>Eukaryota</taxon>
        <taxon>Metazoa</taxon>
        <taxon>Ecdysozoa</taxon>
        <taxon>Arthropoda</taxon>
        <taxon>Crustacea</taxon>
        <taxon>Multicrustacea</taxon>
        <taxon>Malacostraca</taxon>
        <taxon>Eumalacostraca</taxon>
        <taxon>Eucarida</taxon>
        <taxon>Decapoda</taxon>
        <taxon>Pleocyemata</taxon>
        <taxon>Brachyura</taxon>
        <taxon>Eubrachyura</taxon>
        <taxon>Portunoidea</taxon>
        <taxon>Portunidae</taxon>
        <taxon>Portuninae</taxon>
        <taxon>Portunus</taxon>
    </lineage>
</organism>
<protein>
    <submittedName>
        <fullName evidence="2">Uncharacterized protein</fullName>
    </submittedName>
</protein>
<dbReference type="EMBL" id="VSRR010014771">
    <property type="protein sequence ID" value="MPC57421.1"/>
    <property type="molecule type" value="Genomic_DNA"/>
</dbReference>
<evidence type="ECO:0000256" key="1">
    <source>
        <dbReference type="SAM" id="MobiDB-lite"/>
    </source>
</evidence>
<reference evidence="2 3" key="1">
    <citation type="submission" date="2019-05" db="EMBL/GenBank/DDBJ databases">
        <title>Another draft genome of Portunus trituberculatus and its Hox gene families provides insights of decapod evolution.</title>
        <authorList>
            <person name="Jeong J.-H."/>
            <person name="Song I."/>
            <person name="Kim S."/>
            <person name="Choi T."/>
            <person name="Kim D."/>
            <person name="Ryu S."/>
            <person name="Kim W."/>
        </authorList>
    </citation>
    <scope>NUCLEOTIDE SEQUENCE [LARGE SCALE GENOMIC DNA]</scope>
    <source>
        <tissue evidence="2">Muscle</tissue>
    </source>
</reference>
<feature type="region of interest" description="Disordered" evidence="1">
    <location>
        <begin position="1"/>
        <end position="51"/>
    </location>
</feature>
<dbReference type="AlphaFoldDB" id="A0A5B7GBH7"/>